<dbReference type="PANTHER" id="PTHR32347">
    <property type="entry name" value="EFFLUX SYSTEM COMPONENT YKNX-RELATED"/>
    <property type="match status" value="1"/>
</dbReference>
<gene>
    <name evidence="4" type="ORF">DIZ78_10800</name>
</gene>
<evidence type="ECO:0000313" key="4">
    <source>
        <dbReference type="EMBL" id="RDH85427.1"/>
    </source>
</evidence>
<dbReference type="SUPFAM" id="SSF111369">
    <property type="entry name" value="HlyD-like secretion proteins"/>
    <property type="match status" value="1"/>
</dbReference>
<reference evidence="4 5" key="1">
    <citation type="journal article" date="2018" name="ISME J.">
        <title>Endosymbiont genomes yield clues of tubeworm success.</title>
        <authorList>
            <person name="Li Y."/>
            <person name="Liles M.R."/>
            <person name="Halanych K.M."/>
        </authorList>
    </citation>
    <scope>NUCLEOTIDE SEQUENCE [LARGE SCALE GENOMIC DNA]</scope>
    <source>
        <strain evidence="4">A1462</strain>
    </source>
</reference>
<dbReference type="AlphaFoldDB" id="A0A370DM89"/>
<keyword evidence="2" id="KW-0175">Coiled coil</keyword>
<protein>
    <submittedName>
        <fullName evidence="4">RND transporter</fullName>
    </submittedName>
</protein>
<organism evidence="4 5">
    <name type="scientific">endosymbiont of Escarpia spicata</name>
    <dbReference type="NCBI Taxonomy" id="2200908"/>
    <lineage>
        <taxon>Bacteria</taxon>
        <taxon>Pseudomonadati</taxon>
        <taxon>Pseudomonadota</taxon>
        <taxon>Gammaproteobacteria</taxon>
        <taxon>sulfur-oxidizing symbionts</taxon>
    </lineage>
</organism>
<feature type="domain" description="YknX-like C-terminal permuted SH3-like" evidence="3">
    <location>
        <begin position="369"/>
        <end position="434"/>
    </location>
</feature>
<dbReference type="GO" id="GO:0030313">
    <property type="term" value="C:cell envelope"/>
    <property type="evidence" value="ECO:0007669"/>
    <property type="project" value="UniProtKB-SubCell"/>
</dbReference>
<dbReference type="PROSITE" id="PS51257">
    <property type="entry name" value="PROKAR_LIPOPROTEIN"/>
    <property type="match status" value="1"/>
</dbReference>
<keyword evidence="5" id="KW-1185">Reference proteome</keyword>
<evidence type="ECO:0000256" key="1">
    <source>
        <dbReference type="ARBA" id="ARBA00004196"/>
    </source>
</evidence>
<dbReference type="Gene3D" id="2.40.50.100">
    <property type="match status" value="1"/>
</dbReference>
<dbReference type="PANTHER" id="PTHR32347:SF29">
    <property type="entry name" value="UPF0194 MEMBRANE PROTEIN YBHG"/>
    <property type="match status" value="1"/>
</dbReference>
<dbReference type="Gene3D" id="2.40.420.20">
    <property type="match status" value="1"/>
</dbReference>
<evidence type="ECO:0000259" key="3">
    <source>
        <dbReference type="Pfam" id="PF25989"/>
    </source>
</evidence>
<proteinExistence type="predicted"/>
<dbReference type="Gene3D" id="1.10.287.470">
    <property type="entry name" value="Helix hairpin bin"/>
    <property type="match status" value="2"/>
</dbReference>
<sequence length="439" mass="48379">MSKPAVVIGSFVTFSLLLLSGCGQQLEVVAVTPVQGGISSMFTEPARTRLARTYRVTMPVEGRIGHVDLLPGDRVEVGQPLAMIDRFPFEQRVEEAQAVVSEMEQQLRINAYDEIEKTLAIEMTATVEATRDALRAADAQVDAEKVRVAWAEKVRERNTQLAKEGSVSQQDLENAVLAAQTAQISLKQEEFIQAALNTLFTAIKLGPKYVEQWLGRKQLEREVNLQQLAQARTRLARAEYQLDLAQLRAPVSGVVLHRYSEGEGSLPVGQLLLEIGDPADLEVVSDLLTRDAMRLSVGTSVELTAGDMRLQGIVKRIEPAGFTKRSSLGVEQQRVNVVVGLSEHPDKIGVGYRLQARFHTGSSQNTLILPRFSVLQAADGSHYVFLIKGNRLKRRVVKLGLRNDRQLEIVEGLSGGQRVVSVPDAEMKDGQSVRLDAEE</sequence>
<name>A0A370DM89_9GAMM</name>
<comment type="caution">
    <text evidence="4">The sequence shown here is derived from an EMBL/GenBank/DDBJ whole genome shotgun (WGS) entry which is preliminary data.</text>
</comment>
<dbReference type="InterPro" id="IPR058637">
    <property type="entry name" value="YknX-like_C"/>
</dbReference>
<dbReference type="Proteomes" id="UP000254771">
    <property type="component" value="Unassembled WGS sequence"/>
</dbReference>
<dbReference type="Pfam" id="PF25989">
    <property type="entry name" value="YknX_C"/>
    <property type="match status" value="1"/>
</dbReference>
<dbReference type="InterPro" id="IPR050465">
    <property type="entry name" value="UPF0194_transport"/>
</dbReference>
<evidence type="ECO:0000313" key="5">
    <source>
        <dbReference type="Proteomes" id="UP000254771"/>
    </source>
</evidence>
<dbReference type="EMBL" id="QFXE01000013">
    <property type="protein sequence ID" value="RDH85427.1"/>
    <property type="molecule type" value="Genomic_DNA"/>
</dbReference>
<accession>A0A370DM89</accession>
<evidence type="ECO:0000256" key="2">
    <source>
        <dbReference type="ARBA" id="ARBA00023054"/>
    </source>
</evidence>
<comment type="subcellular location">
    <subcellularLocation>
        <location evidence="1">Cell envelope</location>
    </subcellularLocation>
</comment>